<organism evidence="1 2">
    <name type="scientific">Smallanthus sonchifolius</name>
    <dbReference type="NCBI Taxonomy" id="185202"/>
    <lineage>
        <taxon>Eukaryota</taxon>
        <taxon>Viridiplantae</taxon>
        <taxon>Streptophyta</taxon>
        <taxon>Embryophyta</taxon>
        <taxon>Tracheophyta</taxon>
        <taxon>Spermatophyta</taxon>
        <taxon>Magnoliopsida</taxon>
        <taxon>eudicotyledons</taxon>
        <taxon>Gunneridae</taxon>
        <taxon>Pentapetalae</taxon>
        <taxon>asterids</taxon>
        <taxon>campanulids</taxon>
        <taxon>Asterales</taxon>
        <taxon>Asteraceae</taxon>
        <taxon>Asteroideae</taxon>
        <taxon>Heliantheae alliance</taxon>
        <taxon>Millerieae</taxon>
        <taxon>Smallanthus</taxon>
    </lineage>
</organism>
<dbReference type="EMBL" id="CM042018">
    <property type="protein sequence ID" value="KAI3828546.1"/>
    <property type="molecule type" value="Genomic_DNA"/>
</dbReference>
<proteinExistence type="predicted"/>
<accession>A0ACB9K8E9</accession>
<dbReference type="Proteomes" id="UP001056120">
    <property type="component" value="Linkage Group LG01"/>
</dbReference>
<name>A0ACB9K8E9_9ASTR</name>
<comment type="caution">
    <text evidence="1">The sequence shown here is derived from an EMBL/GenBank/DDBJ whole genome shotgun (WGS) entry which is preliminary data.</text>
</comment>
<evidence type="ECO:0000313" key="1">
    <source>
        <dbReference type="EMBL" id="KAI3828546.1"/>
    </source>
</evidence>
<protein>
    <submittedName>
        <fullName evidence="1">Uncharacterized protein</fullName>
    </submittedName>
</protein>
<evidence type="ECO:0000313" key="2">
    <source>
        <dbReference type="Proteomes" id="UP001056120"/>
    </source>
</evidence>
<reference evidence="2" key="1">
    <citation type="journal article" date="2022" name="Mol. Ecol. Resour.">
        <title>The genomes of chicory, endive, great burdock and yacon provide insights into Asteraceae palaeo-polyploidization history and plant inulin production.</title>
        <authorList>
            <person name="Fan W."/>
            <person name="Wang S."/>
            <person name="Wang H."/>
            <person name="Wang A."/>
            <person name="Jiang F."/>
            <person name="Liu H."/>
            <person name="Zhao H."/>
            <person name="Xu D."/>
            <person name="Zhang Y."/>
        </authorList>
    </citation>
    <scope>NUCLEOTIDE SEQUENCE [LARGE SCALE GENOMIC DNA]</scope>
    <source>
        <strain evidence="2">cv. Yunnan</strain>
    </source>
</reference>
<sequence length="70" mass="7711">MCVPPTVLICVVLALSTVKVMAVSVFAILIGLVLQPFLKYIEKKRWVKFSTSADLPDLHNAHESNESLVS</sequence>
<gene>
    <name evidence="1" type="ORF">L1987_02647</name>
</gene>
<keyword evidence="2" id="KW-1185">Reference proteome</keyword>
<reference evidence="1 2" key="2">
    <citation type="journal article" date="2022" name="Mol. Ecol. Resour.">
        <title>The genomes of chicory, endive, great burdock and yacon provide insights into Asteraceae paleo-polyploidization history and plant inulin production.</title>
        <authorList>
            <person name="Fan W."/>
            <person name="Wang S."/>
            <person name="Wang H."/>
            <person name="Wang A."/>
            <person name="Jiang F."/>
            <person name="Liu H."/>
            <person name="Zhao H."/>
            <person name="Xu D."/>
            <person name="Zhang Y."/>
        </authorList>
    </citation>
    <scope>NUCLEOTIDE SEQUENCE [LARGE SCALE GENOMIC DNA]</scope>
    <source>
        <strain evidence="2">cv. Yunnan</strain>
        <tissue evidence="1">Leaves</tissue>
    </source>
</reference>